<comment type="caution">
    <text evidence="3">The sequence shown here is derived from an EMBL/GenBank/DDBJ whole genome shotgun (WGS) entry which is preliminary data.</text>
</comment>
<dbReference type="PANTHER" id="PTHR23119:SF44">
    <property type="entry name" value="PROTEIN LAP4"/>
    <property type="match status" value="1"/>
</dbReference>
<reference evidence="3 4" key="1">
    <citation type="journal article" date="2018" name="Sci. Rep.">
        <title>Genomic signatures of local adaptation to the degree of environmental predictability in rotifers.</title>
        <authorList>
            <person name="Franch-Gras L."/>
            <person name="Hahn C."/>
            <person name="Garcia-Roger E.M."/>
            <person name="Carmona M.J."/>
            <person name="Serra M."/>
            <person name="Gomez A."/>
        </authorList>
    </citation>
    <scope>NUCLEOTIDE SEQUENCE [LARGE SCALE GENOMIC DNA]</scope>
    <source>
        <strain evidence="3">HYR1</strain>
    </source>
</reference>
<name>A0A3M7QJE1_BRAPC</name>
<dbReference type="GO" id="GO:0097120">
    <property type="term" value="P:receptor localization to synapse"/>
    <property type="evidence" value="ECO:0007669"/>
    <property type="project" value="TreeGrafter"/>
</dbReference>
<dbReference type="GO" id="GO:0030054">
    <property type="term" value="C:cell junction"/>
    <property type="evidence" value="ECO:0007669"/>
    <property type="project" value="TreeGrafter"/>
</dbReference>
<organism evidence="3 4">
    <name type="scientific">Brachionus plicatilis</name>
    <name type="common">Marine rotifer</name>
    <name type="synonym">Brachionus muelleri</name>
    <dbReference type="NCBI Taxonomy" id="10195"/>
    <lineage>
        <taxon>Eukaryota</taxon>
        <taxon>Metazoa</taxon>
        <taxon>Spiralia</taxon>
        <taxon>Gnathifera</taxon>
        <taxon>Rotifera</taxon>
        <taxon>Eurotatoria</taxon>
        <taxon>Monogononta</taxon>
        <taxon>Pseudotrocha</taxon>
        <taxon>Ploima</taxon>
        <taxon>Brachionidae</taxon>
        <taxon>Brachionus</taxon>
    </lineage>
</organism>
<accession>A0A3M7QJE1</accession>
<dbReference type="Proteomes" id="UP000276133">
    <property type="component" value="Unassembled WGS sequence"/>
</dbReference>
<dbReference type="PROSITE" id="PS50106">
    <property type="entry name" value="PDZ"/>
    <property type="match status" value="3"/>
</dbReference>
<dbReference type="GO" id="GO:0043113">
    <property type="term" value="P:receptor clustering"/>
    <property type="evidence" value="ECO:0007669"/>
    <property type="project" value="TreeGrafter"/>
</dbReference>
<evidence type="ECO:0000259" key="2">
    <source>
        <dbReference type="PROSITE" id="PS50106"/>
    </source>
</evidence>
<feature type="domain" description="PDZ" evidence="2">
    <location>
        <begin position="40"/>
        <end position="116"/>
    </location>
</feature>
<dbReference type="GO" id="GO:0045197">
    <property type="term" value="P:establishment or maintenance of epithelial cell apical/basal polarity"/>
    <property type="evidence" value="ECO:0007669"/>
    <property type="project" value="TreeGrafter"/>
</dbReference>
<feature type="domain" description="PDZ" evidence="2">
    <location>
        <begin position="252"/>
        <end position="341"/>
    </location>
</feature>
<dbReference type="EMBL" id="REGN01005973">
    <property type="protein sequence ID" value="RNA11372.1"/>
    <property type="molecule type" value="Genomic_DNA"/>
</dbReference>
<dbReference type="InterPro" id="IPR001478">
    <property type="entry name" value="PDZ"/>
</dbReference>
<evidence type="ECO:0000256" key="1">
    <source>
        <dbReference type="SAM" id="MobiDB-lite"/>
    </source>
</evidence>
<dbReference type="GO" id="GO:0098609">
    <property type="term" value="P:cell-cell adhesion"/>
    <property type="evidence" value="ECO:0007669"/>
    <property type="project" value="TreeGrafter"/>
</dbReference>
<feature type="domain" description="PDZ" evidence="2">
    <location>
        <begin position="348"/>
        <end position="416"/>
    </location>
</feature>
<dbReference type="InterPro" id="IPR036034">
    <property type="entry name" value="PDZ_sf"/>
</dbReference>
<feature type="region of interest" description="Disordered" evidence="1">
    <location>
        <begin position="1"/>
        <end position="20"/>
    </location>
</feature>
<gene>
    <name evidence="3" type="ORF">BpHYR1_040901</name>
</gene>
<dbReference type="OrthoDB" id="2187496at2759"/>
<dbReference type="GO" id="GO:0016323">
    <property type="term" value="C:basolateral plasma membrane"/>
    <property type="evidence" value="ECO:0007669"/>
    <property type="project" value="TreeGrafter"/>
</dbReference>
<dbReference type="Pfam" id="PF00595">
    <property type="entry name" value="PDZ"/>
    <property type="match status" value="3"/>
</dbReference>
<dbReference type="Gene3D" id="2.30.42.10">
    <property type="match status" value="3"/>
</dbReference>
<dbReference type="SMART" id="SM00228">
    <property type="entry name" value="PDZ"/>
    <property type="match status" value="3"/>
</dbReference>
<dbReference type="PANTHER" id="PTHR23119">
    <property type="entry name" value="DISCS LARGE"/>
    <property type="match status" value="1"/>
</dbReference>
<proteinExistence type="predicted"/>
<evidence type="ECO:0000313" key="4">
    <source>
        <dbReference type="Proteomes" id="UP000276133"/>
    </source>
</evidence>
<dbReference type="SUPFAM" id="SSF50156">
    <property type="entry name" value="PDZ domain-like"/>
    <property type="match status" value="4"/>
</dbReference>
<dbReference type="GO" id="GO:0019901">
    <property type="term" value="F:protein kinase binding"/>
    <property type="evidence" value="ECO:0007669"/>
    <property type="project" value="TreeGrafter"/>
</dbReference>
<sequence>ERYANTQTPPTPLPRSQKPATQYVPDELKYEELKKQVHLVVHVNRSENSGLGIRIAGGKGSTPYREDDDGIFITKILPSSPARNTGLKIGDKLIKVNQTNLSDLTHSQAVEALKEAVNLGQQIQLQVMQELDPNKLFFIKIAHDDEDSPVGFRINHNFSTYEQREVEVIHVTDQKRYCQLANGDIILQINGFNVDSMLEKDLQKYVLNSGKKDCDYEIRYLSVYRPYVEEADEKPSPDESQVENVCDYEIEEIRIMKQSGAMGLSIVGGGNVACHPFGVEKPGIFISKIVVDGAASKTKLKVGDRLLKVNGIDVTRMSHDDCVEELKKNAQQVVLLVSHDPQPSGMQEVVLNRSHPDETIGIRINGGIENKSANPYDSTDEGIFIVNIIPNTLAQNDGRLQVGTRIMEFPNVDLNNNEVKPVAETRLHLRPMCSRKKSIKRKRPSVQMSPKRKLVLMTDLNRLKNSFINSVYVDRYYFRFKKFYANFFCQNFAKLNHYNYLTKSNQKSYMKHFKRLFMSNQKKLISLKFPKPIMTSKPVNGHSLLGVKLCEAQSYLVKSSEQIYMVVCDGFNNIVPQNLLTPVAQPFPVHSPDMPESAYGDTPKMSDTILNGKPNGHICNYDNLRDMETEDAKTPDVSSRLVTPVLKLNTNSTPNSNSLNDKSLMNNIINKSQSDKSQSMFVNSNTPITVKNQNESVRSFRDKKQFFEACKSGSDISNKPQRKFSYLQDHEIQKLKQEEERKISLMSQDEILSMSRVDYNDDITKLKDYATFFSN</sequence>
<keyword evidence="4" id="KW-1185">Reference proteome</keyword>
<dbReference type="AlphaFoldDB" id="A0A3M7QJE1"/>
<protein>
    <submittedName>
        <fullName evidence="3">Scribble-like protein</fullName>
    </submittedName>
</protein>
<dbReference type="InterPro" id="IPR050614">
    <property type="entry name" value="Synaptic_Scaffolding_LAP-MAGUK"/>
</dbReference>
<feature type="non-terminal residue" evidence="3">
    <location>
        <position position="1"/>
    </location>
</feature>
<dbReference type="STRING" id="10195.A0A3M7QJE1"/>
<evidence type="ECO:0000313" key="3">
    <source>
        <dbReference type="EMBL" id="RNA11372.1"/>
    </source>
</evidence>